<keyword evidence="2 4" id="KW-0819">tRNA processing</keyword>
<comment type="caution">
    <text evidence="4">Lacks conserved residue(s) required for the propagation of feature annotation.</text>
</comment>
<sequence>MPRYKAVIAYDGTNYVGFQRQDNGLSVQEAIETTLKKITQQEIIIYGSGRTDSGVHAMGQVIHFDFPYEKDEEKLRFALDTQTPNDIAVRSLEKVSADFHARYQAHEKTYHYRLNIGRPRNPFKRFYAAYYPYELDVERMQQAANYLLGTHDFTGCCASGSSVEDKVRTIYEASVKKVSDDELLFVFRGNGFLYKMIRILVGTLIKIGNGRLPVDQFQKIIETKDRHLAGPTAHPEGLYLMEVNYHCDEETC</sequence>
<reference evidence="9 10" key="1">
    <citation type="submission" date="2018-03" db="EMBL/GenBank/DDBJ databases">
        <authorList>
            <person name="Gulvik C.A."/>
        </authorList>
    </citation>
    <scope>NUCLEOTIDE SEQUENCE [LARGE SCALE GENOMIC DNA]</scope>
    <source>
        <strain evidence="9 10">JCM 31581</strain>
    </source>
</reference>
<dbReference type="OrthoDB" id="9811823at2"/>
<dbReference type="PIRSF" id="PIRSF001430">
    <property type="entry name" value="tRNA_psdUrid_synth"/>
    <property type="match status" value="1"/>
</dbReference>
<dbReference type="InterPro" id="IPR001406">
    <property type="entry name" value="PsdUridine_synth_TruA"/>
</dbReference>
<dbReference type="NCBIfam" id="TIGR00071">
    <property type="entry name" value="hisT_truA"/>
    <property type="match status" value="1"/>
</dbReference>
<comment type="subunit">
    <text evidence="4">Homodimer.</text>
</comment>
<comment type="similarity">
    <text evidence="1 4 7">Belongs to the tRNA pseudouridine synthase TruA family.</text>
</comment>
<dbReference type="Proteomes" id="UP000277864">
    <property type="component" value="Unassembled WGS sequence"/>
</dbReference>
<evidence type="ECO:0000256" key="4">
    <source>
        <dbReference type="HAMAP-Rule" id="MF_00171"/>
    </source>
</evidence>
<dbReference type="AlphaFoldDB" id="A0A3S0ACM7"/>
<dbReference type="PANTHER" id="PTHR11142:SF0">
    <property type="entry name" value="TRNA PSEUDOURIDINE SYNTHASE-LIKE 1"/>
    <property type="match status" value="1"/>
</dbReference>
<dbReference type="InterPro" id="IPR020103">
    <property type="entry name" value="PsdUridine_synth_cat_dom_sf"/>
</dbReference>
<dbReference type="InterPro" id="IPR020097">
    <property type="entry name" value="PsdUridine_synth_TruA_a/b_dom"/>
</dbReference>
<dbReference type="FunFam" id="3.30.70.580:FF:000001">
    <property type="entry name" value="tRNA pseudouridine synthase A"/>
    <property type="match status" value="1"/>
</dbReference>
<organism evidence="9 10">
    <name type="scientific">Vagococcus humatus</name>
    <dbReference type="NCBI Taxonomy" id="1889241"/>
    <lineage>
        <taxon>Bacteria</taxon>
        <taxon>Bacillati</taxon>
        <taxon>Bacillota</taxon>
        <taxon>Bacilli</taxon>
        <taxon>Lactobacillales</taxon>
        <taxon>Enterococcaceae</taxon>
        <taxon>Vagococcus</taxon>
    </lineage>
</organism>
<keyword evidence="10" id="KW-1185">Reference proteome</keyword>
<dbReference type="Gene3D" id="3.30.70.660">
    <property type="entry name" value="Pseudouridine synthase I, catalytic domain, C-terminal subdomain"/>
    <property type="match status" value="1"/>
</dbReference>
<feature type="active site" description="Nucleophile" evidence="4 5">
    <location>
        <position position="52"/>
    </location>
</feature>
<evidence type="ECO:0000256" key="5">
    <source>
        <dbReference type="PIRSR" id="PIRSR001430-1"/>
    </source>
</evidence>
<evidence type="ECO:0000259" key="8">
    <source>
        <dbReference type="Pfam" id="PF01416"/>
    </source>
</evidence>
<evidence type="ECO:0000256" key="7">
    <source>
        <dbReference type="RuleBase" id="RU003792"/>
    </source>
</evidence>
<evidence type="ECO:0000256" key="3">
    <source>
        <dbReference type="ARBA" id="ARBA00023235"/>
    </source>
</evidence>
<evidence type="ECO:0000256" key="6">
    <source>
        <dbReference type="PIRSR" id="PIRSR001430-2"/>
    </source>
</evidence>
<dbReference type="RefSeq" id="WP_125943973.1">
    <property type="nucleotide sequence ID" value="NZ_PXZH01000007.1"/>
</dbReference>
<dbReference type="HAMAP" id="MF_00171">
    <property type="entry name" value="TruA"/>
    <property type="match status" value="1"/>
</dbReference>
<dbReference type="SUPFAM" id="SSF55120">
    <property type="entry name" value="Pseudouridine synthase"/>
    <property type="match status" value="1"/>
</dbReference>
<evidence type="ECO:0000313" key="10">
    <source>
        <dbReference type="Proteomes" id="UP000277864"/>
    </source>
</evidence>
<evidence type="ECO:0000256" key="1">
    <source>
        <dbReference type="ARBA" id="ARBA00009375"/>
    </source>
</evidence>
<comment type="catalytic activity">
    <reaction evidence="4 7">
        <text>uridine(38/39/40) in tRNA = pseudouridine(38/39/40) in tRNA</text>
        <dbReference type="Rhea" id="RHEA:22376"/>
        <dbReference type="Rhea" id="RHEA-COMP:10085"/>
        <dbReference type="Rhea" id="RHEA-COMP:10087"/>
        <dbReference type="ChEBI" id="CHEBI:65314"/>
        <dbReference type="ChEBI" id="CHEBI:65315"/>
        <dbReference type="EC" id="5.4.99.12"/>
    </reaction>
</comment>
<proteinExistence type="inferred from homology"/>
<dbReference type="EMBL" id="PXZH01000007">
    <property type="protein sequence ID" value="RST88668.1"/>
    <property type="molecule type" value="Genomic_DNA"/>
</dbReference>
<dbReference type="PANTHER" id="PTHR11142">
    <property type="entry name" value="PSEUDOURIDYLATE SYNTHASE"/>
    <property type="match status" value="1"/>
</dbReference>
<dbReference type="Gene3D" id="3.30.70.580">
    <property type="entry name" value="Pseudouridine synthase I, catalytic domain, N-terminal subdomain"/>
    <property type="match status" value="1"/>
</dbReference>
<accession>A0A3S0ACM7</accession>
<dbReference type="GO" id="GO:0003723">
    <property type="term" value="F:RNA binding"/>
    <property type="evidence" value="ECO:0007669"/>
    <property type="project" value="InterPro"/>
</dbReference>
<dbReference type="GO" id="GO:0031119">
    <property type="term" value="P:tRNA pseudouridine synthesis"/>
    <property type="evidence" value="ECO:0007669"/>
    <property type="project" value="UniProtKB-UniRule"/>
</dbReference>
<dbReference type="GO" id="GO:0160147">
    <property type="term" value="F:tRNA pseudouridine(38-40) synthase activity"/>
    <property type="evidence" value="ECO:0007669"/>
    <property type="project" value="UniProtKB-EC"/>
</dbReference>
<feature type="binding site" evidence="4 6">
    <location>
        <position position="110"/>
    </location>
    <ligand>
        <name>substrate</name>
    </ligand>
</feature>
<dbReference type="Pfam" id="PF01416">
    <property type="entry name" value="PseudoU_synth_1"/>
    <property type="match status" value="2"/>
</dbReference>
<gene>
    <name evidence="4" type="primary">truA</name>
    <name evidence="9" type="ORF">C7P63_09780</name>
</gene>
<protein>
    <recommendedName>
        <fullName evidence="4">tRNA pseudouridine synthase A</fullName>
        <ecNumber evidence="4">5.4.99.12</ecNumber>
    </recommendedName>
    <alternativeName>
        <fullName evidence="4">tRNA pseudouridine(38-40) synthase</fullName>
    </alternativeName>
    <alternativeName>
        <fullName evidence="4">tRNA pseudouridylate synthase I</fullName>
    </alternativeName>
    <alternativeName>
        <fullName evidence="4">tRNA-uridine isomerase I</fullName>
    </alternativeName>
</protein>
<name>A0A3S0ACM7_9ENTE</name>
<dbReference type="InterPro" id="IPR020094">
    <property type="entry name" value="TruA/RsuA/RluB/E/F_N"/>
</dbReference>
<feature type="domain" description="Pseudouridine synthase I TruA alpha/beta" evidence="8">
    <location>
        <begin position="6"/>
        <end position="104"/>
    </location>
</feature>
<comment type="function">
    <text evidence="4">Formation of pseudouridine at positions 38, 39 and 40 in the anticodon stem and loop of transfer RNAs.</text>
</comment>
<feature type="domain" description="Pseudouridine synthase I TruA alpha/beta" evidence="8">
    <location>
        <begin position="143"/>
        <end position="245"/>
    </location>
</feature>
<comment type="caution">
    <text evidence="9">The sequence shown here is derived from an EMBL/GenBank/DDBJ whole genome shotgun (WGS) entry which is preliminary data.</text>
</comment>
<evidence type="ECO:0000313" key="9">
    <source>
        <dbReference type="EMBL" id="RST88668.1"/>
    </source>
</evidence>
<dbReference type="InterPro" id="IPR020095">
    <property type="entry name" value="PsdUridine_synth_TruA_C"/>
</dbReference>
<dbReference type="EC" id="5.4.99.12" evidence="4"/>
<keyword evidence="3 4" id="KW-0413">Isomerase</keyword>
<evidence type="ECO:0000256" key="2">
    <source>
        <dbReference type="ARBA" id="ARBA00022694"/>
    </source>
</evidence>
<dbReference type="CDD" id="cd02570">
    <property type="entry name" value="PseudoU_synth_EcTruA"/>
    <property type="match status" value="1"/>
</dbReference>